<evidence type="ECO:0000256" key="4">
    <source>
        <dbReference type="SAM" id="Coils"/>
    </source>
</evidence>
<keyword evidence="4" id="KW-0175">Coiled coil</keyword>
<feature type="compositionally biased region" description="Basic and acidic residues" evidence="5">
    <location>
        <begin position="720"/>
        <end position="731"/>
    </location>
</feature>
<dbReference type="EMBL" id="JAIHNG010000001">
    <property type="protein sequence ID" value="KAI5968940.1"/>
    <property type="molecule type" value="Genomic_DNA"/>
</dbReference>
<evidence type="ECO:0000313" key="8">
    <source>
        <dbReference type="Proteomes" id="UP001204833"/>
    </source>
</evidence>
<protein>
    <submittedName>
        <fullName evidence="7">NUP159</fullName>
    </submittedName>
</protein>
<accession>A0AAD5G149</accession>
<dbReference type="Proteomes" id="UP001204833">
    <property type="component" value="Unassembled WGS sequence"/>
</dbReference>
<sequence length="1114" mass="121932">MDNIDEVVSDDYGFKLIDDIPVTEAIDLSNHKDGEELRLLAIHDEHRIIAVSNSNSLKFVSADNLDDVDEVNGDFAITQLYFTDSKFYMLNNKGIQTLTIEQIKQKDYQFESVEGQYTNLKPLDDENYLAYDKGTLYHNSTQVASNVTKFEWQKSSPVYITKSDQFQIMGKPIDFDDAAKSELSHSRPAELISFKDYIFIVYDSSEEQPSDDHQIRTFLLKLQNEKYTPFDIEIASPYCSACRTTTYYTATITNWVESTQINFITSSLSTEIGILNTSDLQQPVAIVPAEDSNQANYPMDEETLRDVSPVGFAISVHELKTQVKSPCVGVEGEVVGKLPKIYALLDNGNLRSWWVFNKSGILNDELSLERAVAANDSNAVTLAANGDATAGDKEATVSGKAAMQANPFQTTSNPFGSSTAGAFKSPVVATKVDNTSESAKSAFGSTGFGSNQSKGSAFGSTGFGSSSSASPGFGSAGFGSSSFSTATKDTTSPAKSTLSSGFGKFSNQQPATFGNTASGQNIFGNETKASSPFGQSSNTSSPFGKSENKPTSLFNSKEPNSSSVSKPASSPFAALGGSKKTEGIDNNRPTPFADPLDSSKEPTPAPSGSAPFGESNSSKQTDDKPTSQAKSSPFGKKEGDDLSFAFGGLNTKEKSKEPFGSSFSSFKKSDTPSPFASLKKPDATSPFSFKKPDENSPFGPLKKSDEHSPFSNLNPTKAPSGEDKEKHHNDNTEELVNENEPLANDTSSANTPDEDVSNKKETHYGSLQEIKDDEDDSSNGFEATDNNELSQDDEEDEVDDQQFVDESEKNDSSWVNISKKDAEGRVLAQTLVDLQHDGASKDVKDWELIIDEKKPVDEPANEPADEPADEPIEPVEFLVFDGFSGSLEKSDDPIANKMRTVIANTEGNLQFLAKNLSAVTGYIDAHSTPGKHWHEITEVGNLDYDKDKYKGKLHYLHEKETELNKLNSAMQQSQNELRTLDKSFSQLALLEKGSKKNLKFLKNRPLEPTKQETRERLRSKLANVQSLESRLRTSLMHIKARSSLNLSTVDKIEQILSQLNDQVLDRKITLSELEDEMKALNLEGSSKRLAVGPGAAKLELRKRLQEKNSKYITK</sequence>
<feature type="compositionally biased region" description="Low complexity" evidence="5">
    <location>
        <begin position="559"/>
        <end position="574"/>
    </location>
</feature>
<reference evidence="7 8" key="1">
    <citation type="journal article" date="2022" name="DNA Res.">
        <title>Genome analysis of five recently described species of the CUG-Ser clade uncovers Candida theae as a new hybrid lineage with pathogenic potential in the Candida parapsilosis species complex.</title>
        <authorList>
            <person name="Mixao V."/>
            <person name="Del Olmo V."/>
            <person name="Hegedusova E."/>
            <person name="Saus E."/>
            <person name="Pryszcz L."/>
            <person name="Cillingova A."/>
            <person name="Nosek J."/>
            <person name="Gabaldon T."/>
        </authorList>
    </citation>
    <scope>NUCLEOTIDE SEQUENCE [LARGE SCALE GENOMIC DNA]</scope>
    <source>
        <strain evidence="7 8">CBS 12239</strain>
    </source>
</reference>
<feature type="coiled-coil region" evidence="4">
    <location>
        <begin position="956"/>
        <end position="983"/>
    </location>
</feature>
<dbReference type="GeneID" id="76148115"/>
<feature type="compositionally biased region" description="Acidic residues" evidence="5">
    <location>
        <begin position="790"/>
        <end position="805"/>
    </location>
</feature>
<dbReference type="RefSeq" id="XP_051611474.1">
    <property type="nucleotide sequence ID" value="XM_051755029.1"/>
</dbReference>
<dbReference type="AlphaFoldDB" id="A0AAD5G149"/>
<feature type="domain" description="Nucleoporin Nup159/Nup146 N-terminal" evidence="6">
    <location>
        <begin position="135"/>
        <end position="350"/>
    </location>
</feature>
<dbReference type="InterPro" id="IPR015943">
    <property type="entry name" value="WD40/YVTN_repeat-like_dom_sf"/>
</dbReference>
<keyword evidence="3" id="KW-0539">Nucleus</keyword>
<comment type="subcellular location">
    <subcellularLocation>
        <location evidence="1">Nucleus</location>
    </subcellularLocation>
</comment>
<evidence type="ECO:0000256" key="3">
    <source>
        <dbReference type="ARBA" id="ARBA00023242"/>
    </source>
</evidence>
<feature type="region of interest" description="Disordered" evidence="5">
    <location>
        <begin position="480"/>
        <end position="820"/>
    </location>
</feature>
<gene>
    <name evidence="7" type="ORF">KGF57_000055</name>
</gene>
<feature type="coiled-coil region" evidence="4">
    <location>
        <begin position="1056"/>
        <end position="1083"/>
    </location>
</feature>
<proteinExistence type="predicted"/>
<feature type="compositionally biased region" description="Polar residues" evidence="5">
    <location>
        <begin position="488"/>
        <end position="558"/>
    </location>
</feature>
<dbReference type="InterPro" id="IPR039462">
    <property type="entry name" value="Nup159/Nup146_N"/>
</dbReference>
<comment type="caution">
    <text evidence="7">The sequence shown here is derived from an EMBL/GenBank/DDBJ whole genome shotgun (WGS) entry which is preliminary data.</text>
</comment>
<evidence type="ECO:0000259" key="6">
    <source>
        <dbReference type="Pfam" id="PF16755"/>
    </source>
</evidence>
<keyword evidence="2" id="KW-0813">Transport</keyword>
<organism evidence="7 8">
    <name type="scientific">Candida theae</name>
    <dbReference type="NCBI Taxonomy" id="1198502"/>
    <lineage>
        <taxon>Eukaryota</taxon>
        <taxon>Fungi</taxon>
        <taxon>Dikarya</taxon>
        <taxon>Ascomycota</taxon>
        <taxon>Saccharomycotina</taxon>
        <taxon>Pichiomycetes</taxon>
        <taxon>Debaryomycetaceae</taxon>
        <taxon>Candida/Lodderomyces clade</taxon>
        <taxon>Candida</taxon>
    </lineage>
</organism>
<dbReference type="SUPFAM" id="SSF117289">
    <property type="entry name" value="Nucleoporin domain"/>
    <property type="match status" value="2"/>
</dbReference>
<dbReference type="Gene3D" id="2.130.10.10">
    <property type="entry name" value="YVTN repeat-like/Quinoprotein amine dehydrogenase"/>
    <property type="match status" value="1"/>
</dbReference>
<dbReference type="GO" id="GO:0005634">
    <property type="term" value="C:nucleus"/>
    <property type="evidence" value="ECO:0007669"/>
    <property type="project" value="UniProtKB-SubCell"/>
</dbReference>
<feature type="compositionally biased region" description="Low complexity" evidence="5">
    <location>
        <begin position="658"/>
        <end position="675"/>
    </location>
</feature>
<evidence type="ECO:0000313" key="7">
    <source>
        <dbReference type="EMBL" id="KAI5968940.1"/>
    </source>
</evidence>
<feature type="compositionally biased region" description="Polar residues" evidence="5">
    <location>
        <begin position="778"/>
        <end position="787"/>
    </location>
</feature>
<keyword evidence="8" id="KW-1185">Reference proteome</keyword>
<evidence type="ECO:0000256" key="2">
    <source>
        <dbReference type="ARBA" id="ARBA00022448"/>
    </source>
</evidence>
<evidence type="ECO:0000256" key="1">
    <source>
        <dbReference type="ARBA" id="ARBA00004123"/>
    </source>
</evidence>
<evidence type="ECO:0000256" key="5">
    <source>
        <dbReference type="SAM" id="MobiDB-lite"/>
    </source>
</evidence>
<name>A0AAD5G149_9ASCO</name>
<dbReference type="Pfam" id="PF16755">
    <property type="entry name" value="Beta-prop_NUP159_NUP214"/>
    <property type="match status" value="1"/>
</dbReference>